<comment type="caution">
    <text evidence="1">The sequence shown here is derived from an EMBL/GenBank/DDBJ whole genome shotgun (WGS) entry which is preliminary data.</text>
</comment>
<proteinExistence type="predicted"/>
<accession>A0A934NFP1</accession>
<protein>
    <submittedName>
        <fullName evidence="1">Uncharacterized protein</fullName>
    </submittedName>
</protein>
<name>A0A934NFP1_9BACT</name>
<evidence type="ECO:0000313" key="1">
    <source>
        <dbReference type="EMBL" id="MBJ7608855.1"/>
    </source>
</evidence>
<dbReference type="AlphaFoldDB" id="A0A934NFP1"/>
<sequence>MTTPPGQANLDSLARLTERLLHRPYPDGPTRVDVSVERLPHSVADIPIPASAHLLGSVLHSRGARPIAMEAVFDDDRSPDEVLVAYTAELRSLGWTDFETGGPMRGGFASGAWGQGGAFRRPEGDGPVLMISVVSKETGPTDVRVRLDWQLARRMPLGVPGGHPGMDKLPSLNPPAGVTLRDHNVSGSDRVWTAAAMARTDRTAAELEAHFAAQLLRENWTRVAGAAQDAVSWSTWQLPGDESWRGVLTIVGVFGPAEQYLTLRIEFEDADDEG</sequence>
<organism evidence="1 2">
    <name type="scientific">Candidatus Amunia macphersoniae</name>
    <dbReference type="NCBI Taxonomy" id="3127014"/>
    <lineage>
        <taxon>Bacteria</taxon>
        <taxon>Bacillati</taxon>
        <taxon>Candidatus Dormiibacterota</taxon>
        <taxon>Candidatus Dormibacteria</taxon>
        <taxon>Candidatus Aeolococcales</taxon>
        <taxon>Candidatus Aeolococcaceae</taxon>
        <taxon>Candidatus Amunia</taxon>
    </lineage>
</organism>
<reference evidence="1 2" key="1">
    <citation type="submission" date="2020-10" db="EMBL/GenBank/DDBJ databases">
        <title>Ca. Dormibacterota MAGs.</title>
        <authorList>
            <person name="Montgomery K."/>
        </authorList>
    </citation>
    <scope>NUCLEOTIDE SEQUENCE [LARGE SCALE GENOMIC DNA]</scope>
    <source>
        <strain evidence="1">Mitchell_Peninsula_5</strain>
    </source>
</reference>
<evidence type="ECO:0000313" key="2">
    <source>
        <dbReference type="Proteomes" id="UP000614410"/>
    </source>
</evidence>
<dbReference type="EMBL" id="JAEKNN010000025">
    <property type="protein sequence ID" value="MBJ7608855.1"/>
    <property type="molecule type" value="Genomic_DNA"/>
</dbReference>
<gene>
    <name evidence="1" type="ORF">JF887_05425</name>
</gene>
<dbReference type="Proteomes" id="UP000614410">
    <property type="component" value="Unassembled WGS sequence"/>
</dbReference>